<dbReference type="AlphaFoldDB" id="A0A2D2CNM7"/>
<reference evidence="17" key="1">
    <citation type="journal article" date="2017" name="Int. J. Mol. Sci.">
        <title>Comparative Transcriptomic Analysis Reveals Candidate Genes and Pathways Involved in Larval Settlement of the Barnacle Megabalanus volcano.</title>
        <authorList>
            <person name="Yan G."/>
            <person name="Zhang G."/>
            <person name="Huang J."/>
            <person name="Lan Y."/>
            <person name="Sun J."/>
            <person name="Zeng C."/>
            <person name="Wang Y."/>
            <person name="Qian P.Y."/>
            <person name="He L."/>
        </authorList>
    </citation>
    <scope>NUCLEOTIDE SEQUENCE</scope>
</reference>
<evidence type="ECO:0000256" key="2">
    <source>
        <dbReference type="ARBA" id="ARBA00022543"/>
    </source>
</evidence>
<dbReference type="GO" id="GO:0007601">
    <property type="term" value="P:visual perception"/>
    <property type="evidence" value="ECO:0007669"/>
    <property type="project" value="UniProtKB-KW"/>
</dbReference>
<evidence type="ECO:0000256" key="1">
    <source>
        <dbReference type="ARBA" id="ARBA00004141"/>
    </source>
</evidence>
<accession>A0A2D2CNM7</accession>
<dbReference type="PROSITE" id="PS50262">
    <property type="entry name" value="G_PROTEIN_RECEP_F1_2"/>
    <property type="match status" value="1"/>
</dbReference>
<evidence type="ECO:0000256" key="9">
    <source>
        <dbReference type="ARBA" id="ARBA00023040"/>
    </source>
</evidence>
<dbReference type="PROSITE" id="PS00238">
    <property type="entry name" value="OPSIN"/>
    <property type="match status" value="1"/>
</dbReference>
<evidence type="ECO:0000256" key="10">
    <source>
        <dbReference type="ARBA" id="ARBA00023136"/>
    </source>
</evidence>
<dbReference type="Pfam" id="PF00001">
    <property type="entry name" value="7tm_1"/>
    <property type="match status" value="1"/>
</dbReference>
<evidence type="ECO:0000256" key="7">
    <source>
        <dbReference type="ARBA" id="ARBA00022989"/>
    </source>
</evidence>
<keyword evidence="10 15" id="KW-0472">Membrane</keyword>
<dbReference type="CDD" id="cd15079">
    <property type="entry name" value="7tmA_photoreceptors_insect"/>
    <property type="match status" value="1"/>
</dbReference>
<feature type="transmembrane region" description="Helical" evidence="15">
    <location>
        <begin position="277"/>
        <end position="301"/>
    </location>
</feature>
<dbReference type="PROSITE" id="PS00237">
    <property type="entry name" value="G_PROTEIN_RECEP_F1_1"/>
    <property type="match status" value="1"/>
</dbReference>
<evidence type="ECO:0000256" key="14">
    <source>
        <dbReference type="ARBA" id="ARBA00023305"/>
    </source>
</evidence>
<evidence type="ECO:0000313" key="17">
    <source>
        <dbReference type="EMBL" id="ATQ64330.1"/>
    </source>
</evidence>
<dbReference type="InterPro" id="IPR001760">
    <property type="entry name" value="Opsin"/>
</dbReference>
<keyword evidence="11" id="KW-1015">Disulfide bond</keyword>
<feature type="transmembrane region" description="Helical" evidence="15">
    <location>
        <begin position="165"/>
        <end position="185"/>
    </location>
</feature>
<dbReference type="GO" id="GO:0004930">
    <property type="term" value="F:G protein-coupled receptor activity"/>
    <property type="evidence" value="ECO:0007669"/>
    <property type="project" value="UniProtKB-KW"/>
</dbReference>
<dbReference type="InterPro" id="IPR000276">
    <property type="entry name" value="GPCR_Rhodpsn"/>
</dbReference>
<dbReference type="SUPFAM" id="SSF81321">
    <property type="entry name" value="Family A G protein-coupled receptor-like"/>
    <property type="match status" value="1"/>
</dbReference>
<feature type="domain" description="G-protein coupled receptors family 1 profile" evidence="16">
    <location>
        <begin position="66"/>
        <end position="330"/>
    </location>
</feature>
<feature type="transmembrane region" description="Helical" evidence="15">
    <location>
        <begin position="116"/>
        <end position="144"/>
    </location>
</feature>
<dbReference type="Gene3D" id="1.20.1070.10">
    <property type="entry name" value="Rhodopsin 7-helix transmembrane proteins"/>
    <property type="match status" value="1"/>
</dbReference>
<keyword evidence="13 15" id="KW-0807">Transducer</keyword>
<keyword evidence="8 15" id="KW-0157">Chromophore</keyword>
<keyword evidence="9 15" id="KW-0297">G-protein coupled receptor</keyword>
<evidence type="ECO:0000256" key="15">
    <source>
        <dbReference type="RuleBase" id="RU004951"/>
    </source>
</evidence>
<keyword evidence="3" id="KW-0597">Phosphoprotein</keyword>
<keyword evidence="7 15" id="KW-1133">Transmembrane helix</keyword>
<evidence type="ECO:0000256" key="5">
    <source>
        <dbReference type="ARBA" id="ARBA00022692"/>
    </source>
</evidence>
<dbReference type="GO" id="GO:0009881">
    <property type="term" value="F:photoreceptor activity"/>
    <property type="evidence" value="ECO:0007669"/>
    <property type="project" value="UniProtKB-KW"/>
</dbReference>
<dbReference type="InterPro" id="IPR017452">
    <property type="entry name" value="GPCR_Rhodpsn_7TM"/>
</dbReference>
<evidence type="ECO:0000256" key="3">
    <source>
        <dbReference type="ARBA" id="ARBA00022553"/>
    </source>
</evidence>
<evidence type="ECO:0000256" key="12">
    <source>
        <dbReference type="ARBA" id="ARBA00023170"/>
    </source>
</evidence>
<dbReference type="EMBL" id="MF579252">
    <property type="protein sequence ID" value="ATQ64330.1"/>
    <property type="molecule type" value="mRNA"/>
</dbReference>
<organism evidence="17">
    <name type="scientific">Megabalanus volcano</name>
    <name type="common">Japanese megabalanine barnacle</name>
    <dbReference type="NCBI Taxonomy" id="266495"/>
    <lineage>
        <taxon>Eukaryota</taxon>
        <taxon>Metazoa</taxon>
        <taxon>Ecdysozoa</taxon>
        <taxon>Arthropoda</taxon>
        <taxon>Crustacea</taxon>
        <taxon>Multicrustacea</taxon>
        <taxon>Cirripedia</taxon>
        <taxon>Thoracica</taxon>
        <taxon>Thoracicalcarea</taxon>
        <taxon>Balanomorpha</taxon>
        <taxon>Balanoidea</taxon>
        <taxon>Balanidae</taxon>
        <taxon>Megabalaninae</taxon>
        <taxon>Megabalanus</taxon>
    </lineage>
</organism>
<feature type="transmembrane region" description="Helical" evidence="15">
    <location>
        <begin position="47"/>
        <end position="74"/>
    </location>
</feature>
<dbReference type="GO" id="GO:0016020">
    <property type="term" value="C:membrane"/>
    <property type="evidence" value="ECO:0007669"/>
    <property type="project" value="UniProtKB-SubCell"/>
</dbReference>
<dbReference type="PRINTS" id="PR00577">
    <property type="entry name" value="OPSINRH3RH4"/>
</dbReference>
<proteinExistence type="evidence at transcript level"/>
<feature type="transmembrane region" description="Helical" evidence="15">
    <location>
        <begin position="86"/>
        <end position="110"/>
    </location>
</feature>
<comment type="similarity">
    <text evidence="15">Belongs to the G-protein coupled receptor 1 family. Opsin subfamily.</text>
</comment>
<comment type="caution">
    <text evidence="15">Lacks conserved residue(s) required for the propagation of feature annotation.</text>
</comment>
<dbReference type="PRINTS" id="PR00238">
    <property type="entry name" value="OPSIN"/>
</dbReference>
<dbReference type="InterPro" id="IPR027430">
    <property type="entry name" value="Retinal_BS"/>
</dbReference>
<evidence type="ECO:0000256" key="8">
    <source>
        <dbReference type="ARBA" id="ARBA00022991"/>
    </source>
</evidence>
<dbReference type="FunFam" id="1.20.1070.10:FF:000044">
    <property type="entry name" value="Opsin, ultraviolet-sensitive"/>
    <property type="match status" value="1"/>
</dbReference>
<sequence>MEAFNVTLLPNHLPLSSEVRMMGWNTPPEYLSHVSEHWLTFPAPKPVAHYVLGMLYIVFNIVSILGNGSVIWIFSSTKELRTPSNLFIINLAIMDFLMMLKTPIMIYNSFQQGPALGWLGCAIFATVGAVSGSGSSCANALIAYDRYKKISDPMGVNFRMTGRRAVCLIALMWLYISPWVVLPLLEVFSRYTPEGFLTSCGIDYLSDAWDTRAYIVGIFFTVYVIPVFSIALFYYRIFAHVSAHEETMRAQSSQMNVKSLRAGDDGEMRQELRVAKVGVMLTSLYLFAWTPYAVICFLGVFGGKAYLTPLVSMIPACTCKTAACLDPFAYAISHPPYRQELGRRCGCGTAGQATASAATASQAGEVVSTAPA</sequence>
<protein>
    <submittedName>
        <fullName evidence="17">UV-sensitive opsin</fullName>
    </submittedName>
</protein>
<evidence type="ECO:0000256" key="6">
    <source>
        <dbReference type="ARBA" id="ARBA00022925"/>
    </source>
</evidence>
<evidence type="ECO:0000259" key="16">
    <source>
        <dbReference type="PROSITE" id="PS50262"/>
    </source>
</evidence>
<evidence type="ECO:0000256" key="13">
    <source>
        <dbReference type="ARBA" id="ARBA00023224"/>
    </source>
</evidence>
<evidence type="ECO:0000256" key="11">
    <source>
        <dbReference type="ARBA" id="ARBA00023157"/>
    </source>
</evidence>
<evidence type="ECO:0000256" key="4">
    <source>
        <dbReference type="ARBA" id="ARBA00022606"/>
    </source>
</evidence>
<keyword evidence="2 15" id="KW-0600">Photoreceptor protein</keyword>
<name>A0A2D2CNM7_MEGVO</name>
<keyword evidence="4 15" id="KW-0716">Sensory transduction</keyword>
<dbReference type="PANTHER" id="PTHR24240">
    <property type="entry name" value="OPSIN"/>
    <property type="match status" value="1"/>
</dbReference>
<dbReference type="GO" id="GO:0007602">
    <property type="term" value="P:phototransduction"/>
    <property type="evidence" value="ECO:0007669"/>
    <property type="project" value="UniProtKB-KW"/>
</dbReference>
<feature type="transmembrane region" description="Helical" evidence="15">
    <location>
        <begin position="213"/>
        <end position="235"/>
    </location>
</feature>
<dbReference type="PRINTS" id="PR00237">
    <property type="entry name" value="GPCRRHODOPSN"/>
</dbReference>
<dbReference type="InterPro" id="IPR050125">
    <property type="entry name" value="GPCR_opsins"/>
</dbReference>
<keyword evidence="14" id="KW-0844">Vision</keyword>
<keyword evidence="5 15" id="KW-0812">Transmembrane</keyword>
<keyword evidence="6 15" id="KW-0681">Retinal protein</keyword>
<keyword evidence="12 15" id="KW-0675">Receptor</keyword>
<comment type="subcellular location">
    <subcellularLocation>
        <location evidence="1 15">Membrane</location>
        <topology evidence="1 15">Multi-pass membrane protein</topology>
    </subcellularLocation>
</comment>